<gene>
    <name evidence="2" type="ORF">NA56DRAFT_712868</name>
</gene>
<protein>
    <submittedName>
        <fullName evidence="2">Uncharacterized protein</fullName>
    </submittedName>
</protein>
<name>A0A2J6PFA8_9HELO</name>
<reference evidence="2 3" key="1">
    <citation type="submission" date="2016-05" db="EMBL/GenBank/DDBJ databases">
        <title>A degradative enzymes factory behind the ericoid mycorrhizal symbiosis.</title>
        <authorList>
            <consortium name="DOE Joint Genome Institute"/>
            <person name="Martino E."/>
            <person name="Morin E."/>
            <person name="Grelet G."/>
            <person name="Kuo A."/>
            <person name="Kohler A."/>
            <person name="Daghino S."/>
            <person name="Barry K."/>
            <person name="Choi C."/>
            <person name="Cichocki N."/>
            <person name="Clum A."/>
            <person name="Copeland A."/>
            <person name="Hainaut M."/>
            <person name="Haridas S."/>
            <person name="Labutti K."/>
            <person name="Lindquist E."/>
            <person name="Lipzen A."/>
            <person name="Khouja H.-R."/>
            <person name="Murat C."/>
            <person name="Ohm R."/>
            <person name="Olson A."/>
            <person name="Spatafora J."/>
            <person name="Veneault-Fourrey C."/>
            <person name="Henrissat B."/>
            <person name="Grigoriev I."/>
            <person name="Martin F."/>
            <person name="Perotto S."/>
        </authorList>
    </citation>
    <scope>NUCLEOTIDE SEQUENCE [LARGE SCALE GENOMIC DNA]</scope>
    <source>
        <strain evidence="2 3">UAMH 7357</strain>
    </source>
</reference>
<accession>A0A2J6PFA8</accession>
<dbReference type="AlphaFoldDB" id="A0A2J6PFA8"/>
<evidence type="ECO:0000313" key="3">
    <source>
        <dbReference type="Proteomes" id="UP000235672"/>
    </source>
</evidence>
<evidence type="ECO:0000256" key="1">
    <source>
        <dbReference type="SAM" id="MobiDB-lite"/>
    </source>
</evidence>
<sequence length="154" mass="16924">MVVTYRTYILLIAAAWKEGTSDGKMWRRAQEARELDEGGEPPQWISAPKSTASVPRTAPLVIALGISQHQQLAVARLRAWSLPFLVAMSGLILVTMCDVIDPTMESGRLAEPGKYPASCCYGNGRVQGQLSHQGCQTPLFGFSRGQPRIWARTH</sequence>
<organism evidence="2 3">
    <name type="scientific">Hyaloscypha hepaticicola</name>
    <dbReference type="NCBI Taxonomy" id="2082293"/>
    <lineage>
        <taxon>Eukaryota</taxon>
        <taxon>Fungi</taxon>
        <taxon>Dikarya</taxon>
        <taxon>Ascomycota</taxon>
        <taxon>Pezizomycotina</taxon>
        <taxon>Leotiomycetes</taxon>
        <taxon>Helotiales</taxon>
        <taxon>Hyaloscyphaceae</taxon>
        <taxon>Hyaloscypha</taxon>
    </lineage>
</organism>
<keyword evidence="3" id="KW-1185">Reference proteome</keyword>
<dbReference type="EMBL" id="KZ613544">
    <property type="protein sequence ID" value="PMD12694.1"/>
    <property type="molecule type" value="Genomic_DNA"/>
</dbReference>
<proteinExistence type="predicted"/>
<feature type="region of interest" description="Disordered" evidence="1">
    <location>
        <begin position="32"/>
        <end position="51"/>
    </location>
</feature>
<evidence type="ECO:0000313" key="2">
    <source>
        <dbReference type="EMBL" id="PMD12694.1"/>
    </source>
</evidence>
<dbReference type="Proteomes" id="UP000235672">
    <property type="component" value="Unassembled WGS sequence"/>
</dbReference>